<evidence type="ECO:0000313" key="1">
    <source>
        <dbReference type="EMBL" id="MCQ1060793.1"/>
    </source>
</evidence>
<accession>A0ABT1N7S8</accession>
<proteinExistence type="predicted"/>
<organism evidence="1 2">
    <name type="scientific">Photobacterium pectinilyticum</name>
    <dbReference type="NCBI Taxonomy" id="2906793"/>
    <lineage>
        <taxon>Bacteria</taxon>
        <taxon>Pseudomonadati</taxon>
        <taxon>Pseudomonadota</taxon>
        <taxon>Gammaproteobacteria</taxon>
        <taxon>Vibrionales</taxon>
        <taxon>Vibrionaceae</taxon>
        <taxon>Photobacterium</taxon>
    </lineage>
</organism>
<comment type="caution">
    <text evidence="1">The sequence shown here is derived from an EMBL/GenBank/DDBJ whole genome shotgun (WGS) entry which is preliminary data.</text>
</comment>
<dbReference type="EMBL" id="JANEYT010000089">
    <property type="protein sequence ID" value="MCQ1060793.1"/>
    <property type="molecule type" value="Genomic_DNA"/>
</dbReference>
<dbReference type="RefSeq" id="WP_255044883.1">
    <property type="nucleotide sequence ID" value="NZ_JANEYT010000089.1"/>
</dbReference>
<sequence length="58" mass="7041">MVEFDGIDHKIKRRCYIEHLMDLQRQYRQAACDSNRNEIVYLEEVIIEVKRELMSSKP</sequence>
<keyword evidence="2" id="KW-1185">Reference proteome</keyword>
<reference evidence="1 2" key="1">
    <citation type="submission" date="2022-07" db="EMBL/GenBank/DDBJ databases">
        <title>Photobacterium pectinilyticum sp. nov., a marine bacterium isolated from surface seawater of Qingdao offshore.</title>
        <authorList>
            <person name="Wang X."/>
        </authorList>
    </citation>
    <scope>NUCLEOTIDE SEQUENCE [LARGE SCALE GENOMIC DNA]</scope>
    <source>
        <strain evidence="1 2">ZSDE20</strain>
    </source>
</reference>
<dbReference type="Proteomes" id="UP001524460">
    <property type="component" value="Unassembled WGS sequence"/>
</dbReference>
<evidence type="ECO:0000313" key="2">
    <source>
        <dbReference type="Proteomes" id="UP001524460"/>
    </source>
</evidence>
<name>A0ABT1N7S8_9GAMM</name>
<gene>
    <name evidence="1" type="ORF">NHN17_22375</name>
</gene>
<protein>
    <submittedName>
        <fullName evidence="1">Uncharacterized protein</fullName>
    </submittedName>
</protein>